<dbReference type="InterPro" id="IPR013809">
    <property type="entry name" value="ENTH"/>
</dbReference>
<organism evidence="3 4">
    <name type="scientific">Rhizopus azygosporus</name>
    <name type="common">Rhizopus microsporus var. azygosporus</name>
    <dbReference type="NCBI Taxonomy" id="86630"/>
    <lineage>
        <taxon>Eukaryota</taxon>
        <taxon>Fungi</taxon>
        <taxon>Fungi incertae sedis</taxon>
        <taxon>Mucoromycota</taxon>
        <taxon>Mucoromycotina</taxon>
        <taxon>Mucoromycetes</taxon>
        <taxon>Mucorales</taxon>
        <taxon>Mucorineae</taxon>
        <taxon>Rhizopodaceae</taxon>
        <taxon>Rhizopus</taxon>
    </lineage>
</organism>
<dbReference type="GO" id="GO:0030125">
    <property type="term" value="C:clathrin vesicle coat"/>
    <property type="evidence" value="ECO:0007669"/>
    <property type="project" value="TreeGrafter"/>
</dbReference>
<dbReference type="FunFam" id="1.25.40.90:FF:000006">
    <property type="entry name" value="Clathrin interactor 1"/>
    <property type="match status" value="1"/>
</dbReference>
<feature type="region of interest" description="Disordered" evidence="1">
    <location>
        <begin position="214"/>
        <end position="250"/>
    </location>
</feature>
<evidence type="ECO:0000313" key="4">
    <source>
        <dbReference type="Proteomes" id="UP000252139"/>
    </source>
</evidence>
<gene>
    <name evidence="3" type="primary">ENT3_1</name>
    <name evidence="3" type="ORF">CU097_004604</name>
</gene>
<proteinExistence type="predicted"/>
<feature type="region of interest" description="Disordered" evidence="1">
    <location>
        <begin position="412"/>
        <end position="477"/>
    </location>
</feature>
<dbReference type="GO" id="GO:0005768">
    <property type="term" value="C:endosome"/>
    <property type="evidence" value="ECO:0007669"/>
    <property type="project" value="TreeGrafter"/>
</dbReference>
<feature type="compositionally biased region" description="Polar residues" evidence="1">
    <location>
        <begin position="367"/>
        <end position="396"/>
    </location>
</feature>
<dbReference type="SUPFAM" id="SSF48464">
    <property type="entry name" value="ENTH/VHS domain"/>
    <property type="match status" value="1"/>
</dbReference>
<feature type="domain" description="ENTH" evidence="2">
    <location>
        <begin position="26"/>
        <end position="159"/>
    </location>
</feature>
<dbReference type="CDD" id="cd16992">
    <property type="entry name" value="ENTH_Ent3"/>
    <property type="match status" value="1"/>
</dbReference>
<dbReference type="InterPro" id="IPR008942">
    <property type="entry name" value="ENTH_VHS"/>
</dbReference>
<dbReference type="PROSITE" id="PS50942">
    <property type="entry name" value="ENTH"/>
    <property type="match status" value="1"/>
</dbReference>
<dbReference type="Proteomes" id="UP000252139">
    <property type="component" value="Unassembled WGS sequence"/>
</dbReference>
<evidence type="ECO:0000256" key="1">
    <source>
        <dbReference type="SAM" id="MobiDB-lite"/>
    </source>
</evidence>
<feature type="compositionally biased region" description="Low complexity" evidence="1">
    <location>
        <begin position="433"/>
        <end position="468"/>
    </location>
</feature>
<reference evidence="3 4" key="1">
    <citation type="journal article" date="2018" name="G3 (Bethesda)">
        <title>Phylogenetic and Phylogenomic Definition of Rhizopus Species.</title>
        <authorList>
            <person name="Gryganskyi A.P."/>
            <person name="Golan J."/>
            <person name="Dolatabadi S."/>
            <person name="Mondo S."/>
            <person name="Robb S."/>
            <person name="Idnurm A."/>
            <person name="Muszewska A."/>
            <person name="Steczkiewicz K."/>
            <person name="Masonjones S."/>
            <person name="Liao H.L."/>
            <person name="Gajdeczka M.T."/>
            <person name="Anike F."/>
            <person name="Vuek A."/>
            <person name="Anishchenko I.M."/>
            <person name="Voigt K."/>
            <person name="de Hoog G.S."/>
            <person name="Smith M.E."/>
            <person name="Heitman J."/>
            <person name="Vilgalys R."/>
            <person name="Stajich J.E."/>
        </authorList>
    </citation>
    <scope>NUCLEOTIDE SEQUENCE [LARGE SCALE GENOMIC DNA]</scope>
    <source>
        <strain evidence="3 4">CBS 357.93</strain>
    </source>
</reference>
<feature type="region of interest" description="Disordered" evidence="1">
    <location>
        <begin position="269"/>
        <end position="311"/>
    </location>
</feature>
<evidence type="ECO:0000313" key="3">
    <source>
        <dbReference type="EMBL" id="RCH82598.1"/>
    </source>
</evidence>
<dbReference type="OrthoDB" id="4033880at2759"/>
<comment type="caution">
    <text evidence="3">The sequence shown here is derived from an EMBL/GenBank/DDBJ whole genome shotgun (WGS) entry which is preliminary data.</text>
</comment>
<dbReference type="SMART" id="SM00273">
    <property type="entry name" value="ENTH"/>
    <property type="match status" value="1"/>
</dbReference>
<accession>A0A367IY40</accession>
<dbReference type="PANTHER" id="PTHR12276:SF45">
    <property type="entry name" value="CLATHRIN INTERACTOR 1"/>
    <property type="match status" value="1"/>
</dbReference>
<dbReference type="Pfam" id="PF01417">
    <property type="entry name" value="ENTH"/>
    <property type="match status" value="1"/>
</dbReference>
<protein>
    <submittedName>
        <fullName evidence="3">Epsin-3</fullName>
    </submittedName>
</protein>
<dbReference type="PANTHER" id="PTHR12276">
    <property type="entry name" value="EPSIN/ENT-RELATED"/>
    <property type="match status" value="1"/>
</dbReference>
<dbReference type="AlphaFoldDB" id="A0A367IY40"/>
<dbReference type="GO" id="GO:0005829">
    <property type="term" value="C:cytosol"/>
    <property type="evidence" value="ECO:0007669"/>
    <property type="project" value="GOC"/>
</dbReference>
<dbReference type="GO" id="GO:0030276">
    <property type="term" value="F:clathrin binding"/>
    <property type="evidence" value="ECO:0007669"/>
    <property type="project" value="TreeGrafter"/>
</dbReference>
<dbReference type="GO" id="GO:0006895">
    <property type="term" value="P:Golgi to endosome transport"/>
    <property type="evidence" value="ECO:0007669"/>
    <property type="project" value="TreeGrafter"/>
</dbReference>
<feature type="compositionally biased region" description="Low complexity" evidence="1">
    <location>
        <begin position="228"/>
        <end position="246"/>
    </location>
</feature>
<dbReference type="GO" id="GO:0005543">
    <property type="term" value="F:phospholipid binding"/>
    <property type="evidence" value="ECO:0007669"/>
    <property type="project" value="TreeGrafter"/>
</dbReference>
<dbReference type="GO" id="GO:0006897">
    <property type="term" value="P:endocytosis"/>
    <property type="evidence" value="ECO:0007669"/>
    <property type="project" value="TreeGrafter"/>
</dbReference>
<dbReference type="GO" id="GO:0005886">
    <property type="term" value="C:plasma membrane"/>
    <property type="evidence" value="ECO:0007669"/>
    <property type="project" value="TreeGrafter"/>
</dbReference>
<keyword evidence="4" id="KW-1185">Reference proteome</keyword>
<feature type="compositionally biased region" description="Low complexity" evidence="1">
    <location>
        <begin position="292"/>
        <end position="311"/>
    </location>
</feature>
<feature type="region of interest" description="Disordered" evidence="1">
    <location>
        <begin position="366"/>
        <end position="396"/>
    </location>
</feature>
<evidence type="ECO:0000259" key="2">
    <source>
        <dbReference type="PROSITE" id="PS50942"/>
    </source>
</evidence>
<dbReference type="Gene3D" id="1.25.40.90">
    <property type="match status" value="1"/>
</dbReference>
<name>A0A367IY40_RHIAZ</name>
<sequence length="477" mass="52087">MNSFSNLNLSIPDLWEVRVCISLCKNVVLNYTEMEAKVHEATNNEAWGASSTLMQEIAQGTYNYQYFNEIMPTIYKRFTEKEARYWRQIYKSLVLLEYLVKNGSERVVDDARSHISMIKMMKNFHYVDEKGKDQGINVRNRAKELVELLNNTDAIKEERKKAKKNRSKYTGVGSDGGMMFASSGGYSGGSYSSNPRFEGFGSDSAQNDFYDSDITKKYDEPSSPPPTRATTATTPSSASSSRAEASQSKAKVTANDLFDFDEPAMAHKQATNDDDWGDFAAGNGADDDFDDFQSAPAPPSTTATAQGHASTATAITTNTTAASKKTNDIFDLLGDDSFTAPPAPQQQGSGLMLSQAMSYDTLAANRTIPSNTSSPIQQATQIKNTGKVSETESNTSIGGIWSQASSFVSLDSLGKKSEPAKPSTGPSMNALRNSSSSANWGNWGAANSSNVQQQQQPQQRQQQQQTKQSSAFDDLLF</sequence>
<dbReference type="EMBL" id="PJQL01002961">
    <property type="protein sequence ID" value="RCH82598.1"/>
    <property type="molecule type" value="Genomic_DNA"/>
</dbReference>
<dbReference type="STRING" id="86630.A0A367IY40"/>